<protein>
    <recommendedName>
        <fullName evidence="4">ABC transporter substrate-binding protein</fullName>
    </recommendedName>
</protein>
<dbReference type="AlphaFoldDB" id="A0A839Q486"/>
<accession>A0A839Q486</accession>
<evidence type="ECO:0000256" key="1">
    <source>
        <dbReference type="SAM" id="SignalP"/>
    </source>
</evidence>
<reference evidence="2 3" key="1">
    <citation type="submission" date="2020-08" db="EMBL/GenBank/DDBJ databases">
        <title>The Agave Microbiome: Exploring the role of microbial communities in plant adaptations to desert environments.</title>
        <authorList>
            <person name="Partida-Martinez L.P."/>
        </authorList>
    </citation>
    <scope>NUCLEOTIDE SEQUENCE [LARGE SCALE GENOMIC DNA]</scope>
    <source>
        <strain evidence="2 3">AT2.18</strain>
    </source>
</reference>
<dbReference type="Proteomes" id="UP000550501">
    <property type="component" value="Unassembled WGS sequence"/>
</dbReference>
<evidence type="ECO:0000313" key="2">
    <source>
        <dbReference type="EMBL" id="MBB2990273.1"/>
    </source>
</evidence>
<proteinExistence type="predicted"/>
<keyword evidence="1" id="KW-0732">Signal</keyword>
<evidence type="ECO:0000313" key="3">
    <source>
        <dbReference type="Proteomes" id="UP000550501"/>
    </source>
</evidence>
<feature type="signal peptide" evidence="1">
    <location>
        <begin position="1"/>
        <end position="31"/>
    </location>
</feature>
<name>A0A839Q486_MYCIR</name>
<keyword evidence="3" id="KW-1185">Reference proteome</keyword>
<dbReference type="EMBL" id="JACHVU010000003">
    <property type="protein sequence ID" value="MBB2990273.1"/>
    <property type="molecule type" value="Genomic_DNA"/>
</dbReference>
<evidence type="ECO:0008006" key="4">
    <source>
        <dbReference type="Google" id="ProtNLM"/>
    </source>
</evidence>
<organism evidence="2 3">
    <name type="scientific">Mycolicibacterium iranicum</name>
    <name type="common">Mycobacterium iranicum</name>
    <dbReference type="NCBI Taxonomy" id="912594"/>
    <lineage>
        <taxon>Bacteria</taxon>
        <taxon>Bacillati</taxon>
        <taxon>Actinomycetota</taxon>
        <taxon>Actinomycetes</taxon>
        <taxon>Mycobacteriales</taxon>
        <taxon>Mycobacteriaceae</taxon>
        <taxon>Mycolicibacterium</taxon>
    </lineage>
</organism>
<sequence>MTSRITRLLALTVSVTLIALFGGLTAGTAGAQPRPGVGKQNTVQVQGTGANGVKFNGQFTAQTAKEGDSATGAVVSGQLTGKLINPGQGPTTAQDVAQAVDMPVESLQATCQVLNLVLGPLDLNLLGLNVHLDQVVLDITADPAGGLLGQLLCSLAGGIGGPLAPIINLLNQILAALGGL</sequence>
<comment type="caution">
    <text evidence="2">The sequence shown here is derived from an EMBL/GenBank/DDBJ whole genome shotgun (WGS) entry which is preliminary data.</text>
</comment>
<gene>
    <name evidence="2" type="ORF">FHR72_001741</name>
</gene>
<feature type="chain" id="PRO_5032603812" description="ABC transporter substrate-binding protein" evidence="1">
    <location>
        <begin position="32"/>
        <end position="180"/>
    </location>
</feature>
<dbReference type="RefSeq" id="WP_183467527.1">
    <property type="nucleotide sequence ID" value="NZ_JACHVU010000003.1"/>
</dbReference>